<feature type="compositionally biased region" description="Basic and acidic residues" evidence="1">
    <location>
        <begin position="375"/>
        <end position="398"/>
    </location>
</feature>
<feature type="transmembrane region" description="Helical" evidence="2">
    <location>
        <begin position="168"/>
        <end position="185"/>
    </location>
</feature>
<dbReference type="PANTHER" id="PTHR35179:SF1">
    <property type="entry name" value="INTEGRAL MEMBRANE PROTEIN"/>
    <property type="match status" value="1"/>
</dbReference>
<dbReference type="Proteomes" id="UP001303473">
    <property type="component" value="Unassembled WGS sequence"/>
</dbReference>
<comment type="caution">
    <text evidence="3">The sequence shown here is derived from an EMBL/GenBank/DDBJ whole genome shotgun (WGS) entry which is preliminary data.</text>
</comment>
<evidence type="ECO:0000313" key="3">
    <source>
        <dbReference type="EMBL" id="KAK3934855.1"/>
    </source>
</evidence>
<dbReference type="PANTHER" id="PTHR35179">
    <property type="entry name" value="PROTEIN CBG02620"/>
    <property type="match status" value="1"/>
</dbReference>
<accession>A0AAN6MWN7</accession>
<organism evidence="3 4">
    <name type="scientific">Diplogelasinospora grovesii</name>
    <dbReference type="NCBI Taxonomy" id="303347"/>
    <lineage>
        <taxon>Eukaryota</taxon>
        <taxon>Fungi</taxon>
        <taxon>Dikarya</taxon>
        <taxon>Ascomycota</taxon>
        <taxon>Pezizomycotina</taxon>
        <taxon>Sordariomycetes</taxon>
        <taxon>Sordariomycetidae</taxon>
        <taxon>Sordariales</taxon>
        <taxon>Diplogelasinosporaceae</taxon>
        <taxon>Diplogelasinospora</taxon>
    </lineage>
</organism>
<reference evidence="4" key="1">
    <citation type="journal article" date="2023" name="Mol. Phylogenet. Evol.">
        <title>Genome-scale phylogeny and comparative genomics of the fungal order Sordariales.</title>
        <authorList>
            <person name="Hensen N."/>
            <person name="Bonometti L."/>
            <person name="Westerberg I."/>
            <person name="Brannstrom I.O."/>
            <person name="Guillou S."/>
            <person name="Cros-Aarteil S."/>
            <person name="Calhoun S."/>
            <person name="Haridas S."/>
            <person name="Kuo A."/>
            <person name="Mondo S."/>
            <person name="Pangilinan J."/>
            <person name="Riley R."/>
            <person name="LaButti K."/>
            <person name="Andreopoulos B."/>
            <person name="Lipzen A."/>
            <person name="Chen C."/>
            <person name="Yan M."/>
            <person name="Daum C."/>
            <person name="Ng V."/>
            <person name="Clum A."/>
            <person name="Steindorff A."/>
            <person name="Ohm R.A."/>
            <person name="Martin F."/>
            <person name="Silar P."/>
            <person name="Natvig D.O."/>
            <person name="Lalanne C."/>
            <person name="Gautier V."/>
            <person name="Ament-Velasquez S.L."/>
            <person name="Kruys A."/>
            <person name="Hutchinson M.I."/>
            <person name="Powell A.J."/>
            <person name="Barry K."/>
            <person name="Miller A.N."/>
            <person name="Grigoriev I.V."/>
            <person name="Debuchy R."/>
            <person name="Gladieux P."/>
            <person name="Hiltunen Thoren M."/>
            <person name="Johannesson H."/>
        </authorList>
    </citation>
    <scope>NUCLEOTIDE SEQUENCE [LARGE SCALE GENOMIC DNA]</scope>
    <source>
        <strain evidence="4">CBS 340.73</strain>
    </source>
</reference>
<protein>
    <submittedName>
        <fullName evidence="3">Uncharacterized protein</fullName>
    </submittedName>
</protein>
<proteinExistence type="predicted"/>
<feature type="transmembrane region" description="Helical" evidence="2">
    <location>
        <begin position="126"/>
        <end position="148"/>
    </location>
</feature>
<feature type="region of interest" description="Disordered" evidence="1">
    <location>
        <begin position="324"/>
        <end position="398"/>
    </location>
</feature>
<evidence type="ECO:0000256" key="2">
    <source>
        <dbReference type="SAM" id="Phobius"/>
    </source>
</evidence>
<keyword evidence="2" id="KW-0472">Membrane</keyword>
<keyword evidence="2" id="KW-0812">Transmembrane</keyword>
<dbReference type="EMBL" id="MU853956">
    <property type="protein sequence ID" value="KAK3934855.1"/>
    <property type="molecule type" value="Genomic_DNA"/>
</dbReference>
<evidence type="ECO:0000313" key="4">
    <source>
        <dbReference type="Proteomes" id="UP001303473"/>
    </source>
</evidence>
<feature type="transmembrane region" description="Helical" evidence="2">
    <location>
        <begin position="206"/>
        <end position="225"/>
    </location>
</feature>
<feature type="transmembrane region" description="Helical" evidence="2">
    <location>
        <begin position="60"/>
        <end position="84"/>
    </location>
</feature>
<feature type="compositionally biased region" description="Basic and acidic residues" evidence="1">
    <location>
        <begin position="338"/>
        <end position="353"/>
    </location>
</feature>
<keyword evidence="4" id="KW-1185">Reference proteome</keyword>
<gene>
    <name evidence="3" type="ORF">QBC46DRAFT_398815</name>
</gene>
<name>A0AAN6MWN7_9PEZI</name>
<keyword evidence="2" id="KW-1133">Transmembrane helix</keyword>
<sequence length="398" mass="45158">MAGTLVPPWYEPEVPREGSLILATFIWGFGLAVGVFAFAKAIRQTYRSWVHTHRVNAYIAMVWLEWSANIAMSTIGWCFIKGIICPSFWYFAGMLLVWTIQIQCLMHILANRIALIMYSPVRATRLKWIVGVAIGLINISVWCVWIPARLQISEAFIQTNNIWGRAEKCLFLIIDASLNSYFMWLTKSKLVATGLTQYKLLYRFNLLMVCLSISLDVILIGLMSLPDDAVYVQFGAVAYLIKLYIEMNIAELIAKILKKSARQRVSSFSTADGWRPESQSEVFNREWRITAAAKRFLPSGGQMHELNMDILENDLEAQWGGIHGTAEAHDDDDDDDDGNGHPVRERHSEDGDLSRGGPELPKEAHPKGTITSFIRGDHRAHHDVDHRNSHEKNNIIED</sequence>
<feature type="transmembrane region" description="Helical" evidence="2">
    <location>
        <begin position="231"/>
        <end position="254"/>
    </location>
</feature>
<dbReference type="AlphaFoldDB" id="A0AAN6MWN7"/>
<feature type="transmembrane region" description="Helical" evidence="2">
    <location>
        <begin position="20"/>
        <end position="39"/>
    </location>
</feature>
<feature type="transmembrane region" description="Helical" evidence="2">
    <location>
        <begin position="90"/>
        <end position="114"/>
    </location>
</feature>
<evidence type="ECO:0000256" key="1">
    <source>
        <dbReference type="SAM" id="MobiDB-lite"/>
    </source>
</evidence>